<dbReference type="InterPro" id="IPR035069">
    <property type="entry name" value="TTHA1013/TTHA0281-like"/>
</dbReference>
<proteinExistence type="predicted"/>
<accession>A0A448J682</accession>
<dbReference type="SUPFAM" id="SSF143100">
    <property type="entry name" value="TTHA1013/TTHA0281-like"/>
    <property type="match status" value="1"/>
</dbReference>
<name>A0A448J682_CAMJU</name>
<dbReference type="AlphaFoldDB" id="A0A448J682"/>
<gene>
    <name evidence="1" type="ORF">NCTC11951_00128</name>
</gene>
<sequence length="97" mass="11458">MKDLDYYLNLPYEIIIKKLDEKDGGGYFARYKDFPYIMGEGENEIKALKDVKEAFKGAIVNDLLYIFLKTLFMKKSQKKSQALKRLRFLSILSKHRI</sequence>
<reference evidence="1 2" key="1">
    <citation type="submission" date="2018-12" db="EMBL/GenBank/DDBJ databases">
        <authorList>
            <consortium name="Pathogen Informatics"/>
        </authorList>
    </citation>
    <scope>NUCLEOTIDE SEQUENCE [LARGE SCALE GENOMIC DNA]</scope>
    <source>
        <strain evidence="1 2">NCTC11951</strain>
    </source>
</reference>
<dbReference type="Gene3D" id="3.30.160.250">
    <property type="match status" value="1"/>
</dbReference>
<organism evidence="1 2">
    <name type="scientific">Campylobacter jejuni subsp. doylei</name>
    <dbReference type="NCBI Taxonomy" id="32021"/>
    <lineage>
        <taxon>Bacteria</taxon>
        <taxon>Pseudomonadati</taxon>
        <taxon>Campylobacterota</taxon>
        <taxon>Epsilonproteobacteria</taxon>
        <taxon>Campylobacterales</taxon>
        <taxon>Campylobacteraceae</taxon>
        <taxon>Campylobacter</taxon>
    </lineage>
</organism>
<evidence type="ECO:0008006" key="3">
    <source>
        <dbReference type="Google" id="ProtNLM"/>
    </source>
</evidence>
<dbReference type="Proteomes" id="UP000275504">
    <property type="component" value="Chromosome"/>
</dbReference>
<evidence type="ECO:0000313" key="2">
    <source>
        <dbReference type="Proteomes" id="UP000275504"/>
    </source>
</evidence>
<dbReference type="EMBL" id="LR134359">
    <property type="protein sequence ID" value="VEG60161.1"/>
    <property type="molecule type" value="Genomic_DNA"/>
</dbReference>
<evidence type="ECO:0000313" key="1">
    <source>
        <dbReference type="EMBL" id="VEG60161.1"/>
    </source>
</evidence>
<protein>
    <recommendedName>
        <fullName evidence="3">Type II toxin-antitoxin system HicB family antitoxin</fullName>
    </recommendedName>
</protein>